<accession>A0A371I0Q8</accession>
<evidence type="ECO:0000313" key="2">
    <source>
        <dbReference type="Proteomes" id="UP000257109"/>
    </source>
</evidence>
<feature type="non-terminal residue" evidence="1">
    <location>
        <position position="1"/>
    </location>
</feature>
<comment type="caution">
    <text evidence="1">The sequence shown here is derived from an EMBL/GenBank/DDBJ whole genome shotgun (WGS) entry which is preliminary data.</text>
</comment>
<dbReference type="Proteomes" id="UP000257109">
    <property type="component" value="Unassembled WGS sequence"/>
</dbReference>
<dbReference type="OrthoDB" id="1460397at2759"/>
<organism evidence="1 2">
    <name type="scientific">Mucuna pruriens</name>
    <name type="common">Velvet bean</name>
    <name type="synonym">Dolichos pruriens</name>
    <dbReference type="NCBI Taxonomy" id="157652"/>
    <lineage>
        <taxon>Eukaryota</taxon>
        <taxon>Viridiplantae</taxon>
        <taxon>Streptophyta</taxon>
        <taxon>Embryophyta</taxon>
        <taxon>Tracheophyta</taxon>
        <taxon>Spermatophyta</taxon>
        <taxon>Magnoliopsida</taxon>
        <taxon>eudicotyledons</taxon>
        <taxon>Gunneridae</taxon>
        <taxon>Pentapetalae</taxon>
        <taxon>rosids</taxon>
        <taxon>fabids</taxon>
        <taxon>Fabales</taxon>
        <taxon>Fabaceae</taxon>
        <taxon>Papilionoideae</taxon>
        <taxon>50 kb inversion clade</taxon>
        <taxon>NPAAA clade</taxon>
        <taxon>indigoferoid/millettioid clade</taxon>
        <taxon>Phaseoleae</taxon>
        <taxon>Mucuna</taxon>
    </lineage>
</organism>
<gene>
    <name evidence="1" type="ORF">CR513_07128</name>
</gene>
<proteinExistence type="predicted"/>
<name>A0A371I0Q8_MUCPR</name>
<evidence type="ECO:0000313" key="1">
    <source>
        <dbReference type="EMBL" id="RDY08623.1"/>
    </source>
</evidence>
<protein>
    <submittedName>
        <fullName evidence="1">Uncharacterized protein</fullName>
    </submittedName>
</protein>
<sequence length="191" mass="21628">MSIVRIILDTTVFSEILRRLTNSNKLGGLSSSDTVSDFASYSSFAFSDTVYEFCVDTLTNINIKTLMELNTLDIYPKLKVNYELNIALINFLVEFHALVSEDFPKHLKELHVMLYHSLTSSKGENEINVANNYRLENKFLEFTYVVRQLVIGQHQQINVANKCLSKTCGICTYTNHPTNACLTLQESVQGA</sequence>
<reference evidence="1" key="1">
    <citation type="submission" date="2018-05" db="EMBL/GenBank/DDBJ databases">
        <title>Draft genome of Mucuna pruriens seed.</title>
        <authorList>
            <person name="Nnadi N.E."/>
            <person name="Vos R."/>
            <person name="Hasami M.H."/>
            <person name="Devisetty U.K."/>
            <person name="Aguiy J.C."/>
        </authorList>
    </citation>
    <scope>NUCLEOTIDE SEQUENCE [LARGE SCALE GENOMIC DNA]</scope>
    <source>
        <strain evidence="1">JCA_2017</strain>
    </source>
</reference>
<dbReference type="AlphaFoldDB" id="A0A371I0Q8"/>
<keyword evidence="2" id="KW-1185">Reference proteome</keyword>
<dbReference type="EMBL" id="QJKJ01001241">
    <property type="protein sequence ID" value="RDY08623.1"/>
    <property type="molecule type" value="Genomic_DNA"/>
</dbReference>